<dbReference type="CDD" id="cd11444">
    <property type="entry name" value="bHLH_AtIBH1_like"/>
    <property type="match status" value="1"/>
</dbReference>
<evidence type="ECO:0000256" key="5">
    <source>
        <dbReference type="SAM" id="MobiDB-lite"/>
    </source>
</evidence>
<dbReference type="PANTHER" id="PTHR33124">
    <property type="entry name" value="TRANSCRIPTION FACTOR IBH1-LIKE 1"/>
    <property type="match status" value="1"/>
</dbReference>
<comment type="subcellular location">
    <subcellularLocation>
        <location evidence="1">Nucleus</location>
    </subcellularLocation>
</comment>
<evidence type="ECO:0000256" key="1">
    <source>
        <dbReference type="ARBA" id="ARBA00004123"/>
    </source>
</evidence>
<keyword evidence="2" id="KW-0805">Transcription regulation</keyword>
<reference evidence="8" key="1">
    <citation type="submission" date="2024-07" db="EMBL/GenBank/DDBJ databases">
        <title>Two chromosome-level genome assemblies of Korean endemic species Abeliophyllum distichum and Forsythia ovata (Oleaceae).</title>
        <authorList>
            <person name="Jang H."/>
        </authorList>
    </citation>
    <scope>NUCLEOTIDE SEQUENCE [LARGE SCALE GENOMIC DNA]</scope>
</reference>
<keyword evidence="3" id="KW-0804">Transcription</keyword>
<evidence type="ECO:0000256" key="3">
    <source>
        <dbReference type="ARBA" id="ARBA00023163"/>
    </source>
</evidence>
<dbReference type="GO" id="GO:0005634">
    <property type="term" value="C:nucleus"/>
    <property type="evidence" value="ECO:0007669"/>
    <property type="project" value="UniProtKB-SubCell"/>
</dbReference>
<proteinExistence type="predicted"/>
<evidence type="ECO:0000313" key="7">
    <source>
        <dbReference type="EMBL" id="KAL2536919.1"/>
    </source>
</evidence>
<dbReference type="EMBL" id="JBFOLJ010000005">
    <property type="protein sequence ID" value="KAL2536919.1"/>
    <property type="molecule type" value="Genomic_DNA"/>
</dbReference>
<sequence length="205" mass="22892">MASSSISNPDTNSNPSPKKRRKIDPELEQPRIPTADTGRSRWRTEAEQRNYSIKLVKALRHIRRRRDSASASGRSIRGAADRVLAVSAKGRTHWSRAILTSRLRLRLAQINKKHKKAKVYSDNRLKKPDVKNKPPSLQRNVRILGSLVPGCRRLSFPNLLEETTDYIAALKMQVKAMTFLAELLAGNDTLVGSSDQLGSDGVTSN</sequence>
<feature type="compositionally biased region" description="Polar residues" evidence="5">
    <location>
        <begin position="1"/>
        <end position="16"/>
    </location>
</feature>
<keyword evidence="8" id="KW-1185">Reference proteome</keyword>
<dbReference type="Pfam" id="PF26576">
    <property type="entry name" value="IBH1_N"/>
    <property type="match status" value="1"/>
</dbReference>
<dbReference type="Proteomes" id="UP001604277">
    <property type="component" value="Unassembled WGS sequence"/>
</dbReference>
<feature type="domain" description="IBH1-like N-terminal" evidence="6">
    <location>
        <begin position="46"/>
        <end position="102"/>
    </location>
</feature>
<keyword evidence="4" id="KW-0539">Nucleus</keyword>
<organism evidence="7 8">
    <name type="scientific">Forsythia ovata</name>
    <dbReference type="NCBI Taxonomy" id="205694"/>
    <lineage>
        <taxon>Eukaryota</taxon>
        <taxon>Viridiplantae</taxon>
        <taxon>Streptophyta</taxon>
        <taxon>Embryophyta</taxon>
        <taxon>Tracheophyta</taxon>
        <taxon>Spermatophyta</taxon>
        <taxon>Magnoliopsida</taxon>
        <taxon>eudicotyledons</taxon>
        <taxon>Gunneridae</taxon>
        <taxon>Pentapetalae</taxon>
        <taxon>asterids</taxon>
        <taxon>lamiids</taxon>
        <taxon>Lamiales</taxon>
        <taxon>Oleaceae</taxon>
        <taxon>Forsythieae</taxon>
        <taxon>Forsythia</taxon>
    </lineage>
</organism>
<evidence type="ECO:0000313" key="8">
    <source>
        <dbReference type="Proteomes" id="UP001604277"/>
    </source>
</evidence>
<dbReference type="AlphaFoldDB" id="A0ABD1VHU1"/>
<gene>
    <name evidence="7" type="ORF">Fot_18310</name>
</gene>
<dbReference type="InterPro" id="IPR044549">
    <property type="entry name" value="bHLH_AtIBH1-like"/>
</dbReference>
<dbReference type="InterPro" id="IPR044660">
    <property type="entry name" value="IBH1-like"/>
</dbReference>
<name>A0ABD1VHU1_9LAMI</name>
<protein>
    <submittedName>
        <fullName evidence="7">Transcription factor bHLH</fullName>
    </submittedName>
</protein>
<dbReference type="PANTHER" id="PTHR33124:SF81">
    <property type="entry name" value="TRANSCRIPTION FACTOR BHLH149-LIKE"/>
    <property type="match status" value="1"/>
</dbReference>
<dbReference type="InterPro" id="IPR059002">
    <property type="entry name" value="IBH1_N"/>
</dbReference>
<accession>A0ABD1VHU1</accession>
<evidence type="ECO:0000256" key="2">
    <source>
        <dbReference type="ARBA" id="ARBA00023015"/>
    </source>
</evidence>
<comment type="caution">
    <text evidence="7">The sequence shown here is derived from an EMBL/GenBank/DDBJ whole genome shotgun (WGS) entry which is preliminary data.</text>
</comment>
<feature type="region of interest" description="Disordered" evidence="5">
    <location>
        <begin position="1"/>
        <end position="45"/>
    </location>
</feature>
<evidence type="ECO:0000256" key="4">
    <source>
        <dbReference type="ARBA" id="ARBA00023242"/>
    </source>
</evidence>
<evidence type="ECO:0000259" key="6">
    <source>
        <dbReference type="Pfam" id="PF26576"/>
    </source>
</evidence>